<dbReference type="KEGG" id="chk:D4L85_27640"/>
<keyword evidence="1" id="KW-0812">Transmembrane</keyword>
<protein>
    <submittedName>
        <fullName evidence="2">Uncharacterized protein</fullName>
    </submittedName>
</protein>
<accession>A0A385SUZ1</accession>
<reference evidence="3" key="1">
    <citation type="submission" date="2018-09" db="EMBL/GenBank/DDBJ databases">
        <title>Chryseolinea sp. KIS68-18 isolated from soil.</title>
        <authorList>
            <person name="Weon H.-Y."/>
            <person name="Kwon S.-W."/>
            <person name="Lee S.A."/>
        </authorList>
    </citation>
    <scope>NUCLEOTIDE SEQUENCE [LARGE SCALE GENOMIC DNA]</scope>
    <source>
        <strain evidence="3">KIS68-18</strain>
    </source>
</reference>
<keyword evidence="3" id="KW-1185">Reference proteome</keyword>
<dbReference type="RefSeq" id="WP_119757342.1">
    <property type="nucleotide sequence ID" value="NZ_CP032382.1"/>
</dbReference>
<evidence type="ECO:0000313" key="3">
    <source>
        <dbReference type="Proteomes" id="UP000266183"/>
    </source>
</evidence>
<feature type="transmembrane region" description="Helical" evidence="1">
    <location>
        <begin position="37"/>
        <end position="54"/>
    </location>
</feature>
<keyword evidence="1" id="KW-0472">Membrane</keyword>
<dbReference type="AlphaFoldDB" id="A0A385SUZ1"/>
<proteinExistence type="predicted"/>
<gene>
    <name evidence="2" type="ORF">D4L85_27640</name>
</gene>
<dbReference type="EMBL" id="CP032382">
    <property type="protein sequence ID" value="AYB34121.1"/>
    <property type="molecule type" value="Genomic_DNA"/>
</dbReference>
<name>A0A385SUZ1_9BACT</name>
<sequence length="334" mass="38218">MIVFGHNSFLLNSCKPSQLGLPPELDKQYTIERRQRYFHLFWIPFFGIGKIWALRKAGDGNLYQPTAELENVLNALPIQEKTPWYTFALFFLALGGGILFFVYEKVDRYQSQRNYERYEAEKKARYANAVASPQTFQYYDMRENPGSNPFYLKVLGSDQNSILFLYRNDQDFKYDNYELKTLELFASDTLHRSDTVRVKKADMLKTFSAANGEGFEIIPGKGKAVLNELQEFPNPVLKTVSSAYQEGKFLAVMQNIGERGIYQGIKVNSTNVAFLDDVAFPQEVKAREYIVLTGTYTGEEPKLSANVNFKTTNADSVKFDFHIYGSSVSLNPSR</sequence>
<evidence type="ECO:0000313" key="2">
    <source>
        <dbReference type="EMBL" id="AYB34121.1"/>
    </source>
</evidence>
<dbReference type="OrthoDB" id="766141at2"/>
<dbReference type="Proteomes" id="UP000266183">
    <property type="component" value="Chromosome"/>
</dbReference>
<evidence type="ECO:0000256" key="1">
    <source>
        <dbReference type="SAM" id="Phobius"/>
    </source>
</evidence>
<organism evidence="2 3">
    <name type="scientific">Chryseolinea soli</name>
    <dbReference type="NCBI Taxonomy" id="2321403"/>
    <lineage>
        <taxon>Bacteria</taxon>
        <taxon>Pseudomonadati</taxon>
        <taxon>Bacteroidota</taxon>
        <taxon>Cytophagia</taxon>
        <taxon>Cytophagales</taxon>
        <taxon>Fulvivirgaceae</taxon>
        <taxon>Chryseolinea</taxon>
    </lineage>
</organism>
<feature type="transmembrane region" description="Helical" evidence="1">
    <location>
        <begin position="84"/>
        <end position="103"/>
    </location>
</feature>
<keyword evidence="1" id="KW-1133">Transmembrane helix</keyword>